<feature type="region of interest" description="Disordered" evidence="1">
    <location>
        <begin position="1295"/>
        <end position="1325"/>
    </location>
</feature>
<dbReference type="InterPro" id="IPR013151">
    <property type="entry name" value="Immunoglobulin_dom"/>
</dbReference>
<dbReference type="InterPro" id="IPR053041">
    <property type="entry name" value="Transglut-like_Superfamily_Mod"/>
</dbReference>
<dbReference type="SUPFAM" id="SSF48726">
    <property type="entry name" value="Immunoglobulin"/>
    <property type="match status" value="3"/>
</dbReference>
<dbReference type="Pfam" id="PF00047">
    <property type="entry name" value="ig"/>
    <property type="match status" value="1"/>
</dbReference>
<sequence>MHVYKGAPKIAVTSSLVRKIKSENGDLECRVRGFPRSVVWFENGQKRSPTASRRYAIETYKEDDVTVSSLRIVSLDASDFAVYVCQADNEFGSDEIEIRLEQSAIEISGPEEGKVKRDITLVCNATTDFIGKDGIEWLKNGQRLIKSSRITTSRDINTDDQRIYRKLFINKMKLGDKGTFTCRTSNLLVKSHFLCITQVPDDFVNIDKTISSPTDIIRKENSGQIKLLCKVEAFPRIMIFWYKYIGESDGRKQYTEIPMVSGDYSREDTKGYLVMFSAEPFDDISRDTNGYLEKAMDESSIQVFNIRSQGVSGNLSRGNLLVIIQEIPMVSGDYSREDTKGYLVMFSAKPFDDISRDTNGYLLRGEQGVSGNKSRGYLGVSGDNSRGYQRVSGDKLRGYQRVSGDKLRGYQGVSGHKSRVNQRVPGYISSGNHLVIIQEIPRDTKIASGDEMLTLDSHRSVARTYQYRATNGKQSERTLDIDVDIQYPVKVSVTSHRIQKEIGTPLIAERNIIGNPMILNCWVSPKGPNSTFDHTLDIAYHENYMTVAMKIMKLKIEDFGQYTCVGGNHLGKDSDSRRKRDLIETRNEKINEKLGTPERNYPRPRPPRDRKSHIYTPGGYSELEYNARRADFNICLTWHSFAKYLTQAMTTDIEKVRSLFVWMGCQNFQSGSIPNGKEDSPLSYMSKVKKKTMSYAAFFVKICRAAGLKAVLIKGIAKSVVYDVGDPLEELKQLRNNWCAIHVNGDWRFVFPLWAYSAVEGRITDKYTLIEGGKMSRSKSSPGSTVKKFNEFFFLTDPDIFVHFAFPDNPDWQLLTVPLTLDRYLEEPYFRQPYFENKLQVATLLPGVQKAKHGIVEIGMKSLVENWQGLLTYQLFFNNKKSTTVLPKKTQLSNFVLMDRCNSNWKFTVRFPIDGVYKLTINGGVPPKSNEWVCDFKLVCKTAIEDIPPLPCDTGAVGWGPSNNLEQYGLTAPSHTHGTILTKLRQYLYIGFTLTKKLFIRSELVGNKYKPSELEQYVDQRITNRELVVKVMVPEDGEFALRMYAREKKKLPEENVINYLITTDDPAGPRTYRKENAFEKNLRKELVTLTQQTKDPDEMDKVIERFDKLALEDKGDLKKAKSRRDFLKIRKDLTDATVRRHFGTLDTAIKKARESKFEAKLKNTTKKAEDVRNEVYTTWIHEILEMKPSTVAELKTYKNPPPAIFDTMKAVYLLLGESADMINTWEDIHSVLSTIGNDSLLQRIKTFQTSQLREHALEEAQKLTEQHDLPSIKSKSPAAGTFYVWVRDLVNMIKDERSNPKRKKKRKEISTFSTKTTNTKKSQSP</sequence>
<dbReference type="InterPro" id="IPR013783">
    <property type="entry name" value="Ig-like_fold"/>
</dbReference>
<dbReference type="Pfam" id="PF07679">
    <property type="entry name" value="I-set"/>
    <property type="match status" value="1"/>
</dbReference>
<protein>
    <recommendedName>
        <fullName evidence="2">Ig-like domain-containing protein</fullName>
    </recommendedName>
</protein>
<dbReference type="OrthoDB" id="6129702at2759"/>
<reference evidence="3 4" key="1">
    <citation type="submission" date="2020-06" db="EMBL/GenBank/DDBJ databases">
        <authorList>
            <person name="Li R."/>
            <person name="Bekaert M."/>
        </authorList>
    </citation>
    <scope>NUCLEOTIDE SEQUENCE [LARGE SCALE GENOMIC DNA]</scope>
    <source>
        <strain evidence="4">wild</strain>
    </source>
</reference>
<dbReference type="EMBL" id="CACVKT020003995">
    <property type="protein sequence ID" value="CAC5387298.1"/>
    <property type="molecule type" value="Genomic_DNA"/>
</dbReference>
<evidence type="ECO:0000313" key="3">
    <source>
        <dbReference type="EMBL" id="CAC5387298.1"/>
    </source>
</evidence>
<accession>A0A6J8BTJ0</accession>
<dbReference type="Pfam" id="PF23265">
    <property type="entry name" value="Ig-like_KY"/>
    <property type="match status" value="1"/>
</dbReference>
<feature type="domain" description="Ig-like" evidence="2">
    <location>
        <begin position="112"/>
        <end position="211"/>
    </location>
</feature>
<name>A0A6J8BTJ0_MYTCO</name>
<dbReference type="PANTHER" id="PTHR47020">
    <property type="entry name" value="HILLARIN"/>
    <property type="match status" value="1"/>
</dbReference>
<dbReference type="InterPro" id="IPR007110">
    <property type="entry name" value="Ig-like_dom"/>
</dbReference>
<evidence type="ECO:0000256" key="1">
    <source>
        <dbReference type="SAM" id="MobiDB-lite"/>
    </source>
</evidence>
<dbReference type="InterPro" id="IPR003599">
    <property type="entry name" value="Ig_sub"/>
</dbReference>
<dbReference type="Gene3D" id="1.20.920.20">
    <property type="match status" value="1"/>
</dbReference>
<dbReference type="SMART" id="SM00409">
    <property type="entry name" value="IG"/>
    <property type="match status" value="3"/>
</dbReference>
<dbReference type="InterPro" id="IPR056564">
    <property type="entry name" value="Ig-like_KY"/>
</dbReference>
<proteinExistence type="predicted"/>
<dbReference type="PROSITE" id="PS50835">
    <property type="entry name" value="IG_LIKE"/>
    <property type="match status" value="2"/>
</dbReference>
<evidence type="ECO:0000259" key="2">
    <source>
        <dbReference type="PROSITE" id="PS50835"/>
    </source>
</evidence>
<evidence type="ECO:0000313" key="4">
    <source>
        <dbReference type="Proteomes" id="UP000507470"/>
    </source>
</evidence>
<dbReference type="InterPro" id="IPR013098">
    <property type="entry name" value="Ig_I-set"/>
</dbReference>
<keyword evidence="4" id="KW-1185">Reference proteome</keyword>
<dbReference type="InterPro" id="IPR036179">
    <property type="entry name" value="Ig-like_dom_sf"/>
</dbReference>
<feature type="compositionally biased region" description="Low complexity" evidence="1">
    <location>
        <begin position="1310"/>
        <end position="1325"/>
    </location>
</feature>
<dbReference type="PANTHER" id="PTHR47020:SF1">
    <property type="entry name" value="HILLARIN"/>
    <property type="match status" value="1"/>
</dbReference>
<gene>
    <name evidence="3" type="ORF">MCOR_22652</name>
</gene>
<feature type="region of interest" description="Disordered" evidence="1">
    <location>
        <begin position="586"/>
        <end position="613"/>
    </location>
</feature>
<dbReference type="Gene3D" id="2.60.40.10">
    <property type="entry name" value="Immunoglobulins"/>
    <property type="match status" value="2"/>
</dbReference>
<feature type="domain" description="Ig-like" evidence="2">
    <location>
        <begin position="8"/>
        <end position="101"/>
    </location>
</feature>
<dbReference type="Proteomes" id="UP000507470">
    <property type="component" value="Unassembled WGS sequence"/>
</dbReference>
<organism evidence="3 4">
    <name type="scientific">Mytilus coruscus</name>
    <name type="common">Sea mussel</name>
    <dbReference type="NCBI Taxonomy" id="42192"/>
    <lineage>
        <taxon>Eukaryota</taxon>
        <taxon>Metazoa</taxon>
        <taxon>Spiralia</taxon>
        <taxon>Lophotrochozoa</taxon>
        <taxon>Mollusca</taxon>
        <taxon>Bivalvia</taxon>
        <taxon>Autobranchia</taxon>
        <taxon>Pteriomorphia</taxon>
        <taxon>Mytilida</taxon>
        <taxon>Mytiloidea</taxon>
        <taxon>Mytilidae</taxon>
        <taxon>Mytilinae</taxon>
        <taxon>Mytilus</taxon>
    </lineage>
</organism>
<feature type="compositionally biased region" description="Basic and acidic residues" evidence="1">
    <location>
        <begin position="586"/>
        <end position="596"/>
    </location>
</feature>